<dbReference type="Proteomes" id="UP001171620">
    <property type="component" value="Unassembled WGS sequence"/>
</dbReference>
<feature type="compositionally biased region" description="Polar residues" evidence="1">
    <location>
        <begin position="1"/>
        <end position="20"/>
    </location>
</feature>
<feature type="region of interest" description="Disordered" evidence="1">
    <location>
        <begin position="163"/>
        <end position="204"/>
    </location>
</feature>
<evidence type="ECO:0000313" key="2">
    <source>
        <dbReference type="EMBL" id="MDN7798355.1"/>
    </source>
</evidence>
<evidence type="ECO:0000313" key="3">
    <source>
        <dbReference type="Proteomes" id="UP001171620"/>
    </source>
</evidence>
<feature type="compositionally biased region" description="Gly residues" evidence="1">
    <location>
        <begin position="186"/>
        <end position="199"/>
    </location>
</feature>
<name>A0AAW7T7T2_BURVI</name>
<evidence type="ECO:0000256" key="1">
    <source>
        <dbReference type="SAM" id="MobiDB-lite"/>
    </source>
</evidence>
<sequence>MSVPTSISQLSTTPSLNSPAGTEPIGNNLAPYLNTIFAFIAQIANGSGLNQAQNLNMKNHQINNLAPGVANSDALTVAQLKDYEPIGTIKLWSGSTANIFSAFGPNWVLCNGQNGTPNLTDRFVIGAGNSYGSGATGGTTSYTISVANMPVHSHGVNDGGHNHGFNDPGHNHGVNDPGHAHSYPPGGWGQAGQDNGGISGTSAPNQYGTFNRGIMNTNGSGTGIWLNASGTGAWLSPSGTGISIQNSGSGQAMSIIPPYYALCYVMKISSN</sequence>
<dbReference type="CDD" id="cd22641">
    <property type="entry name" value="C24-like"/>
    <property type="match status" value="1"/>
</dbReference>
<feature type="region of interest" description="Disordered" evidence="1">
    <location>
        <begin position="1"/>
        <end position="21"/>
    </location>
</feature>
<comment type="caution">
    <text evidence="2">The sequence shown here is derived from an EMBL/GenBank/DDBJ whole genome shotgun (WGS) entry which is preliminary data.</text>
</comment>
<proteinExistence type="predicted"/>
<protein>
    <recommendedName>
        <fullName evidence="4">Phage tail collar domain-containing protein</fullName>
    </recommendedName>
</protein>
<evidence type="ECO:0008006" key="4">
    <source>
        <dbReference type="Google" id="ProtNLM"/>
    </source>
</evidence>
<dbReference type="SUPFAM" id="SSF88874">
    <property type="entry name" value="Receptor-binding domain of short tail fibre protein gp12"/>
    <property type="match status" value="1"/>
</dbReference>
<reference evidence="2" key="1">
    <citation type="submission" date="2023-07" db="EMBL/GenBank/DDBJ databases">
        <title>A collection of bacterial strains from the Burkholderia cepacia Research Laboratory and Repository.</title>
        <authorList>
            <person name="Lipuma J."/>
            <person name="Spilker T."/>
            <person name="Caverly L."/>
        </authorList>
    </citation>
    <scope>NUCLEOTIDE SEQUENCE</scope>
    <source>
        <strain evidence="2">AU44268</strain>
    </source>
</reference>
<accession>A0AAW7T7T2</accession>
<dbReference type="EMBL" id="JAUJRV010000029">
    <property type="protein sequence ID" value="MDN7798355.1"/>
    <property type="molecule type" value="Genomic_DNA"/>
</dbReference>
<organism evidence="2 3">
    <name type="scientific">Burkholderia vietnamiensis</name>
    <dbReference type="NCBI Taxonomy" id="60552"/>
    <lineage>
        <taxon>Bacteria</taxon>
        <taxon>Pseudomonadati</taxon>
        <taxon>Pseudomonadota</taxon>
        <taxon>Betaproteobacteria</taxon>
        <taxon>Burkholderiales</taxon>
        <taxon>Burkholderiaceae</taxon>
        <taxon>Burkholderia</taxon>
        <taxon>Burkholderia cepacia complex</taxon>
    </lineage>
</organism>
<gene>
    <name evidence="2" type="ORF">QZM33_25775</name>
</gene>
<dbReference type="AlphaFoldDB" id="A0AAW7T7T2"/>
<dbReference type="RefSeq" id="WP_301788826.1">
    <property type="nucleotide sequence ID" value="NZ_JAUJRV010000029.1"/>
</dbReference>